<evidence type="ECO:0000256" key="1">
    <source>
        <dbReference type="SAM" id="MobiDB-lite"/>
    </source>
</evidence>
<organism evidence="2 3">
    <name type="scientific">Coleofasciculus chthonoplastes PCC 7420</name>
    <dbReference type="NCBI Taxonomy" id="118168"/>
    <lineage>
        <taxon>Bacteria</taxon>
        <taxon>Bacillati</taxon>
        <taxon>Cyanobacteriota</taxon>
        <taxon>Cyanophyceae</taxon>
        <taxon>Coleofasciculales</taxon>
        <taxon>Coleofasciculaceae</taxon>
        <taxon>Coleofasciculus</taxon>
    </lineage>
</organism>
<reference evidence="2 3" key="1">
    <citation type="submission" date="2008-07" db="EMBL/GenBank/DDBJ databases">
        <authorList>
            <person name="Tandeau de Marsac N."/>
            <person name="Ferriera S."/>
            <person name="Johnson J."/>
            <person name="Kravitz S."/>
            <person name="Beeson K."/>
            <person name="Sutton G."/>
            <person name="Rogers Y.-H."/>
            <person name="Friedman R."/>
            <person name="Frazier M."/>
            <person name="Venter J.C."/>
        </authorList>
    </citation>
    <scope>NUCLEOTIDE SEQUENCE [LARGE SCALE GENOMIC DNA]</scope>
    <source>
        <strain evidence="2 3">PCC 7420</strain>
    </source>
</reference>
<sequence>MNTQDQARKIATQERLADEQLKQNMLNRAEAEVEAPSADTPTQERSRESAAQQREESEHLQETMQSRAEANTP</sequence>
<feature type="compositionally biased region" description="Polar residues" evidence="1">
    <location>
        <begin position="62"/>
        <end position="73"/>
    </location>
</feature>
<name>B4W2N0_9CYAN</name>
<evidence type="ECO:0000313" key="3">
    <source>
        <dbReference type="Proteomes" id="UP000003835"/>
    </source>
</evidence>
<keyword evidence="3" id="KW-1185">Reference proteome</keyword>
<gene>
    <name evidence="2" type="ORF">MC7420_5269</name>
</gene>
<dbReference type="HOGENOM" id="CLU_191318_0_0_3"/>
<feature type="region of interest" description="Disordered" evidence="1">
    <location>
        <begin position="24"/>
        <end position="73"/>
    </location>
</feature>
<proteinExistence type="predicted"/>
<dbReference type="AlphaFoldDB" id="B4W2N0"/>
<dbReference type="RefSeq" id="WP_006105586.1">
    <property type="nucleotide sequence ID" value="NZ_DS989871.1"/>
</dbReference>
<evidence type="ECO:0000313" key="2">
    <source>
        <dbReference type="EMBL" id="EDX71644.1"/>
    </source>
</evidence>
<protein>
    <submittedName>
        <fullName evidence="2">Uncharacterized protein</fullName>
    </submittedName>
</protein>
<dbReference type="Proteomes" id="UP000003835">
    <property type="component" value="Unassembled WGS sequence"/>
</dbReference>
<accession>B4W2N0</accession>
<feature type="compositionally biased region" description="Basic and acidic residues" evidence="1">
    <location>
        <begin position="42"/>
        <end position="61"/>
    </location>
</feature>
<dbReference type="EMBL" id="DS989871">
    <property type="protein sequence ID" value="EDX71644.1"/>
    <property type="molecule type" value="Genomic_DNA"/>
</dbReference>